<proteinExistence type="predicted"/>
<name>A0A9N9JXM3_9GLOM</name>
<accession>A0A9N9JXM3</accession>
<dbReference type="Proteomes" id="UP000789396">
    <property type="component" value="Unassembled WGS sequence"/>
</dbReference>
<feature type="non-terminal residue" evidence="1">
    <location>
        <position position="1"/>
    </location>
</feature>
<dbReference type="EMBL" id="CAJVPZ010066942">
    <property type="protein sequence ID" value="CAG8796604.1"/>
    <property type="molecule type" value="Genomic_DNA"/>
</dbReference>
<sequence>ALDLYVKPQGEWKVPIIKSSAGKKEMDNEEKKGDIEEVVMRFLTSKDKLTSDDKKTLENAANEFLDSKERKPLIELIDSFFVKENKLTLEDINVLNVAINQFLALKDQAALKLLEIAINEFLDSSKDERVLKNTIRNFLE</sequence>
<protein>
    <submittedName>
        <fullName evidence="1">19935_t:CDS:1</fullName>
    </submittedName>
</protein>
<organism evidence="1 2">
    <name type="scientific">Racocetra fulgida</name>
    <dbReference type="NCBI Taxonomy" id="60492"/>
    <lineage>
        <taxon>Eukaryota</taxon>
        <taxon>Fungi</taxon>
        <taxon>Fungi incertae sedis</taxon>
        <taxon>Mucoromycota</taxon>
        <taxon>Glomeromycotina</taxon>
        <taxon>Glomeromycetes</taxon>
        <taxon>Diversisporales</taxon>
        <taxon>Gigasporaceae</taxon>
        <taxon>Racocetra</taxon>
    </lineage>
</organism>
<dbReference type="OrthoDB" id="10482761at2759"/>
<evidence type="ECO:0000313" key="2">
    <source>
        <dbReference type="Proteomes" id="UP000789396"/>
    </source>
</evidence>
<evidence type="ECO:0000313" key="1">
    <source>
        <dbReference type="EMBL" id="CAG8796604.1"/>
    </source>
</evidence>
<keyword evidence="2" id="KW-1185">Reference proteome</keyword>
<gene>
    <name evidence="1" type="ORF">RFULGI_LOCUS17288</name>
</gene>
<dbReference type="AlphaFoldDB" id="A0A9N9JXM3"/>
<reference evidence="1" key="1">
    <citation type="submission" date="2021-06" db="EMBL/GenBank/DDBJ databases">
        <authorList>
            <person name="Kallberg Y."/>
            <person name="Tangrot J."/>
            <person name="Rosling A."/>
        </authorList>
    </citation>
    <scope>NUCLEOTIDE SEQUENCE</scope>
    <source>
        <strain evidence="1">IN212</strain>
    </source>
</reference>
<comment type="caution">
    <text evidence="1">The sequence shown here is derived from an EMBL/GenBank/DDBJ whole genome shotgun (WGS) entry which is preliminary data.</text>
</comment>
<feature type="non-terminal residue" evidence="1">
    <location>
        <position position="140"/>
    </location>
</feature>